<dbReference type="Proteomes" id="UP000322887">
    <property type="component" value="Chromosome"/>
</dbReference>
<dbReference type="GeneID" id="98647072"/>
<reference evidence="2 4" key="2">
    <citation type="submission" date="2019-08" db="EMBL/GenBank/DDBJ databases">
        <title>Deep-cultivation of Planctomycetes and their phenomic and genomic characterization uncovers novel biology.</title>
        <authorList>
            <person name="Wiegand S."/>
            <person name="Jogler M."/>
            <person name="Boedeker C."/>
            <person name="Pinto D."/>
            <person name="Vollmers J."/>
            <person name="Rivas-Marin E."/>
            <person name="Kohn T."/>
            <person name="Peeters S.H."/>
            <person name="Heuer A."/>
            <person name="Rast P."/>
            <person name="Oberbeckmann S."/>
            <person name="Bunk B."/>
            <person name="Jeske O."/>
            <person name="Meyerdierks A."/>
            <person name="Storesund J.E."/>
            <person name="Kallscheuer N."/>
            <person name="Luecker S."/>
            <person name="Lage O.M."/>
            <person name="Pohl T."/>
            <person name="Merkel B.J."/>
            <person name="Hornburger P."/>
            <person name="Mueller R.-W."/>
            <person name="Bruemmer F."/>
            <person name="Labrenz M."/>
            <person name="Spormann A.M."/>
            <person name="Op den Camp H."/>
            <person name="Overmann J."/>
            <person name="Amann R."/>
            <person name="Jetten M.S.M."/>
            <person name="Mascher T."/>
            <person name="Medema M.H."/>
            <person name="Devos D.P."/>
            <person name="Kaster A.-K."/>
            <person name="Ovreas L."/>
            <person name="Rohde M."/>
            <person name="Galperin M.Y."/>
            <person name="Jogler C."/>
        </authorList>
    </citation>
    <scope>NUCLEOTIDE SEQUENCE [LARGE SCALE GENOMIC DNA]</scope>
    <source>
        <strain evidence="2 4">DSM 8797</strain>
    </source>
</reference>
<organism evidence="1 3">
    <name type="scientific">Gimesia maris</name>
    <dbReference type="NCBI Taxonomy" id="122"/>
    <lineage>
        <taxon>Bacteria</taxon>
        <taxon>Pseudomonadati</taxon>
        <taxon>Planctomycetota</taxon>
        <taxon>Planctomycetia</taxon>
        <taxon>Planctomycetales</taxon>
        <taxon>Planctomycetaceae</taxon>
        <taxon>Gimesia</taxon>
    </lineage>
</organism>
<evidence type="ECO:0000313" key="1">
    <source>
        <dbReference type="EMBL" id="HCO27609.1"/>
    </source>
</evidence>
<sequence length="171" mass="20144">MVIRRNHYDAAFEAYLRAQKIPYVAVDEKRRALAKDASIKSLDFIVYASQGPNLLIDVKGRTEISPNQNQSRRWENWATLEDIQGLQQWQELFGNDFVSGFVFAYQLPENSISNSLEKLFEFRGNLYAFYLVKIDEYRQKMKPRSESWQTVFLHQQDFQELRKPVDAIIQA</sequence>
<accession>A0A3D3RFK9</accession>
<keyword evidence="4" id="KW-1185">Reference proteome</keyword>
<dbReference type="Proteomes" id="UP000263642">
    <property type="component" value="Unassembled WGS sequence"/>
</dbReference>
<name>A0A3D3RFK9_9PLAN</name>
<reference evidence="1 3" key="1">
    <citation type="journal article" date="2018" name="Nat. Biotechnol.">
        <title>A standardized bacterial taxonomy based on genome phylogeny substantially revises the tree of life.</title>
        <authorList>
            <person name="Parks D.H."/>
            <person name="Chuvochina M."/>
            <person name="Waite D.W."/>
            <person name="Rinke C."/>
            <person name="Skarshewski A."/>
            <person name="Chaumeil P.A."/>
            <person name="Hugenholtz P."/>
        </authorList>
    </citation>
    <scope>NUCLEOTIDE SEQUENCE [LARGE SCALE GENOMIC DNA]</scope>
    <source>
        <strain evidence="1">UBA9375</strain>
    </source>
</reference>
<dbReference type="EMBL" id="CP042910">
    <property type="protein sequence ID" value="QEG16640.1"/>
    <property type="molecule type" value="Genomic_DNA"/>
</dbReference>
<dbReference type="RefSeq" id="WP_002648162.1">
    <property type="nucleotide sequence ID" value="NZ_CAXBMG010000026.1"/>
</dbReference>
<gene>
    <name evidence="1" type="ORF">DIT97_33130</name>
    <name evidence="2" type="ORF">GmarT_25060</name>
</gene>
<dbReference type="EMBL" id="DQAY01000202">
    <property type="protein sequence ID" value="HCO27609.1"/>
    <property type="molecule type" value="Genomic_DNA"/>
</dbReference>
<evidence type="ECO:0000313" key="2">
    <source>
        <dbReference type="EMBL" id="QEG16640.1"/>
    </source>
</evidence>
<dbReference type="AlphaFoldDB" id="A0A3D3RFK9"/>
<dbReference type="InterPro" id="IPR049797">
    <property type="entry name" value="HYExAFE"/>
</dbReference>
<proteinExistence type="predicted"/>
<evidence type="ECO:0000313" key="4">
    <source>
        <dbReference type="Proteomes" id="UP000322887"/>
    </source>
</evidence>
<dbReference type="NCBIfam" id="NF038001">
    <property type="entry name" value="HYExAFE"/>
    <property type="match status" value="1"/>
</dbReference>
<protein>
    <submittedName>
        <fullName evidence="1">Uncharacterized protein</fullName>
    </submittedName>
</protein>
<evidence type="ECO:0000313" key="3">
    <source>
        <dbReference type="Proteomes" id="UP000263642"/>
    </source>
</evidence>